<dbReference type="OrthoDB" id="1550386at2"/>
<accession>A0A4V3RRI7</accession>
<dbReference type="PROSITE" id="PS50878">
    <property type="entry name" value="RT_POL"/>
    <property type="match status" value="1"/>
</dbReference>
<reference evidence="2 3" key="1">
    <citation type="submission" date="2019-04" db="EMBL/GenBank/DDBJ databases">
        <title>Microbes associate with the intestines of laboratory mice.</title>
        <authorList>
            <person name="Navarre W."/>
            <person name="Wong E."/>
            <person name="Huang K."/>
            <person name="Tropini C."/>
            <person name="Ng K."/>
            <person name="Yu B."/>
        </authorList>
    </citation>
    <scope>NUCLEOTIDE SEQUENCE [LARGE SCALE GENOMIC DNA]</scope>
    <source>
        <strain evidence="2 3">NM07_P-09</strain>
    </source>
</reference>
<dbReference type="GO" id="GO:0003964">
    <property type="term" value="F:RNA-directed DNA polymerase activity"/>
    <property type="evidence" value="ECO:0007669"/>
    <property type="project" value="UniProtKB-KW"/>
</dbReference>
<evidence type="ECO:0000313" key="3">
    <source>
        <dbReference type="Proteomes" id="UP000310263"/>
    </source>
</evidence>
<sequence>MKSEERQAARRARRDAKRAANRAKRIESCTLEEVADIDNLYRCARDCAHGVAWKSAVQRYLANILPNVLKTHADLMAGKDIRRGFVEFDIFERGKLRHITSVHYSERVVHKALNRYALAPAIWPTLAPGCTANIKGRGTDFAVSRLKQQLARHYQKHGAEGYVLLVDFSNFFGNIDHAATKRLIDRALDDERIKALMYAQVDSHGTRGLGLGSEPNQILAVALPSPVDHMLLRTPCVLASGRYMDDLYCIALDKADLRGVLADIRRECAKLGIVVNEKKIRIVKLTRGFTFLKKRFNYGETGKVIVRPCRSAVTRERRKLKKLAAFVERGEMTRDQALQSYQSWRGSMMRLDARRTVANMDALFTRLFG</sequence>
<keyword evidence="2" id="KW-0548">Nucleotidyltransferase</keyword>
<protein>
    <submittedName>
        <fullName evidence="2">RNA-directed DNA polymerase</fullName>
    </submittedName>
</protein>
<keyword evidence="2" id="KW-0695">RNA-directed DNA polymerase</keyword>
<dbReference type="Proteomes" id="UP000310263">
    <property type="component" value="Unassembled WGS sequence"/>
</dbReference>
<name>A0A4V3RRI7_9ACTN</name>
<dbReference type="InterPro" id="IPR000477">
    <property type="entry name" value="RT_dom"/>
</dbReference>
<gene>
    <name evidence="2" type="ORF">E5334_05585</name>
</gene>
<dbReference type="AlphaFoldDB" id="A0A4V3RRI7"/>
<keyword evidence="3" id="KW-1185">Reference proteome</keyword>
<keyword evidence="2" id="KW-0808">Transferase</keyword>
<dbReference type="EMBL" id="SRYE01000003">
    <property type="protein sequence ID" value="TGY62140.1"/>
    <property type="molecule type" value="Genomic_DNA"/>
</dbReference>
<comment type="caution">
    <text evidence="2">The sequence shown here is derived from an EMBL/GenBank/DDBJ whole genome shotgun (WGS) entry which is preliminary data.</text>
</comment>
<proteinExistence type="predicted"/>
<dbReference type="RefSeq" id="WP_136012612.1">
    <property type="nucleotide sequence ID" value="NZ_SRYE01000003.1"/>
</dbReference>
<organism evidence="2 3">
    <name type="scientific">Muricaecibacterium torontonense</name>
    <dbReference type="NCBI Taxonomy" id="3032871"/>
    <lineage>
        <taxon>Bacteria</taxon>
        <taxon>Bacillati</taxon>
        <taxon>Actinomycetota</taxon>
        <taxon>Coriobacteriia</taxon>
        <taxon>Coriobacteriales</taxon>
        <taxon>Atopobiaceae</taxon>
        <taxon>Muricaecibacterium</taxon>
    </lineage>
</organism>
<feature type="domain" description="Reverse transcriptase" evidence="1">
    <location>
        <begin position="1"/>
        <end position="349"/>
    </location>
</feature>
<evidence type="ECO:0000259" key="1">
    <source>
        <dbReference type="PROSITE" id="PS50878"/>
    </source>
</evidence>
<dbReference type="Pfam" id="PF00078">
    <property type="entry name" value="RVT_1"/>
    <property type="match status" value="1"/>
</dbReference>
<dbReference type="CDD" id="cd01646">
    <property type="entry name" value="RT_Bac_retron_I"/>
    <property type="match status" value="1"/>
</dbReference>
<dbReference type="SUPFAM" id="SSF56672">
    <property type="entry name" value="DNA/RNA polymerases"/>
    <property type="match status" value="1"/>
</dbReference>
<dbReference type="InterPro" id="IPR043502">
    <property type="entry name" value="DNA/RNA_pol_sf"/>
</dbReference>
<evidence type="ECO:0000313" key="2">
    <source>
        <dbReference type="EMBL" id="TGY62140.1"/>
    </source>
</evidence>